<evidence type="ECO:0000256" key="3">
    <source>
        <dbReference type="ARBA" id="ARBA00023016"/>
    </source>
</evidence>
<accession>A0ABZ2EZG3</accession>
<dbReference type="Gene3D" id="1.10.10.10">
    <property type="entry name" value="Winged helix-like DNA-binding domain superfamily/Winged helix DNA-binding domain"/>
    <property type="match status" value="1"/>
</dbReference>
<organism evidence="7 8">
    <name type="scientific">Terrisporobacter glycolicus ATCC 14880 = DSM 1288</name>
    <dbReference type="NCBI Taxonomy" id="1121315"/>
    <lineage>
        <taxon>Bacteria</taxon>
        <taxon>Bacillati</taxon>
        <taxon>Bacillota</taxon>
        <taxon>Clostridia</taxon>
        <taxon>Peptostreptococcales</taxon>
        <taxon>Peptostreptococcaceae</taxon>
        <taxon>Terrisporobacter</taxon>
    </lineage>
</organism>
<dbReference type="Gene3D" id="3.30.390.60">
    <property type="entry name" value="Heat-inducible transcription repressor hrca homolog, domain 3"/>
    <property type="match status" value="1"/>
</dbReference>
<dbReference type="NCBIfam" id="TIGR00331">
    <property type="entry name" value="hrcA"/>
    <property type="match status" value="1"/>
</dbReference>
<evidence type="ECO:0000259" key="6">
    <source>
        <dbReference type="Pfam" id="PF01628"/>
    </source>
</evidence>
<keyword evidence="8" id="KW-1185">Reference proteome</keyword>
<proteinExistence type="inferred from homology"/>
<sequence>MELNERKMNILKAIVKDYIETAEAVGSRTISKKYNLGVSAATIRNEMADLEELGYLVQPYTSAGRVPTEKGYKLYVNSLMNTIELSDSDKEIIERCVDGNMNHIQDLIHETSKMLSQLTNYTTVAMTKHLATLSEIKHIQLVRMHESEILLIVVTEKGDIKKSSLSAKIDLDQAKLNLISDNLTRKLSGKTITEIDDRLIAYIKYEIGEYSSIIDQLVNLLNTNPTEEELSMTLNGATNIFNYPEFNDVLKARSFLDMLGTKETIAKIVKSKGILKDNATIIIGSDNDCEQAQECSVVTATYKVDNDLIGRISFIGPTRMDYSRIYSIINYMNILLNNKSNKF</sequence>
<evidence type="ECO:0000256" key="5">
    <source>
        <dbReference type="HAMAP-Rule" id="MF_00081"/>
    </source>
</evidence>
<evidence type="ECO:0000256" key="1">
    <source>
        <dbReference type="ARBA" id="ARBA00022491"/>
    </source>
</evidence>
<evidence type="ECO:0000256" key="2">
    <source>
        <dbReference type="ARBA" id="ARBA00023015"/>
    </source>
</evidence>
<name>A0ABZ2EZG3_9FIRM</name>
<dbReference type="PANTHER" id="PTHR34824:SF1">
    <property type="entry name" value="HEAT-INDUCIBLE TRANSCRIPTION REPRESSOR HRCA"/>
    <property type="match status" value="1"/>
</dbReference>
<dbReference type="InterPro" id="IPR036390">
    <property type="entry name" value="WH_DNA-bd_sf"/>
</dbReference>
<dbReference type="Pfam" id="PF01628">
    <property type="entry name" value="HrcA"/>
    <property type="match status" value="1"/>
</dbReference>
<keyword evidence="1 5" id="KW-0678">Repressor</keyword>
<dbReference type="InterPro" id="IPR029016">
    <property type="entry name" value="GAF-like_dom_sf"/>
</dbReference>
<dbReference type="Proteomes" id="UP001348492">
    <property type="component" value="Chromosome"/>
</dbReference>
<evidence type="ECO:0000313" key="8">
    <source>
        <dbReference type="Proteomes" id="UP001348492"/>
    </source>
</evidence>
<evidence type="ECO:0000313" key="7">
    <source>
        <dbReference type="EMBL" id="WWD84831.1"/>
    </source>
</evidence>
<reference evidence="7 8" key="1">
    <citation type="journal article" date="2023" name="PLoS ONE">
        <title>Genome-based metabolic and phylogenomic analysis of three Terrisporobacter species.</title>
        <authorList>
            <person name="Boer T."/>
            <person name="Bengelsdorf F.R."/>
            <person name="Bomeke M."/>
            <person name="Daniel R."/>
            <person name="Poehlein A."/>
        </authorList>
    </citation>
    <scope>NUCLEOTIDE SEQUENCE [LARGE SCALE GENOMIC DNA]</scope>
    <source>
        <strain evidence="7 8">DSM 1288</strain>
    </source>
</reference>
<evidence type="ECO:0000256" key="4">
    <source>
        <dbReference type="ARBA" id="ARBA00023163"/>
    </source>
</evidence>
<gene>
    <name evidence="5 7" type="primary">hrcA</name>
    <name evidence="7" type="ORF">TEGL_32750</name>
</gene>
<dbReference type="InterPro" id="IPR036388">
    <property type="entry name" value="WH-like_DNA-bd_sf"/>
</dbReference>
<dbReference type="SUPFAM" id="SSF46785">
    <property type="entry name" value="Winged helix' DNA-binding domain"/>
    <property type="match status" value="1"/>
</dbReference>
<dbReference type="PIRSF" id="PIRSF005485">
    <property type="entry name" value="HrcA"/>
    <property type="match status" value="1"/>
</dbReference>
<comment type="function">
    <text evidence="5">Negative regulator of class I heat shock genes (grpE-dnaK-dnaJ and groELS operons). Prevents heat-shock induction of these operons.</text>
</comment>
<feature type="domain" description="Heat-inducible transcription repressor HrcA C-terminal" evidence="6">
    <location>
        <begin position="105"/>
        <end position="325"/>
    </location>
</feature>
<dbReference type="HAMAP" id="MF_00081">
    <property type="entry name" value="HrcA"/>
    <property type="match status" value="1"/>
</dbReference>
<dbReference type="PANTHER" id="PTHR34824">
    <property type="entry name" value="HEAT-INDUCIBLE TRANSCRIPTION REPRESSOR HRCA"/>
    <property type="match status" value="1"/>
</dbReference>
<dbReference type="InterPro" id="IPR002571">
    <property type="entry name" value="HrcA"/>
</dbReference>
<dbReference type="InterPro" id="IPR021153">
    <property type="entry name" value="HrcA_C"/>
</dbReference>
<dbReference type="EMBL" id="CP117523">
    <property type="protein sequence ID" value="WWD84831.1"/>
    <property type="molecule type" value="Genomic_DNA"/>
</dbReference>
<protein>
    <recommendedName>
        <fullName evidence="5">Heat-inducible transcription repressor HrcA</fullName>
    </recommendedName>
</protein>
<dbReference type="SUPFAM" id="SSF55781">
    <property type="entry name" value="GAF domain-like"/>
    <property type="match status" value="1"/>
</dbReference>
<keyword evidence="2 5" id="KW-0805">Transcription regulation</keyword>
<comment type="similarity">
    <text evidence="5">Belongs to the HrcA family.</text>
</comment>
<dbReference type="Gene3D" id="3.30.450.40">
    <property type="match status" value="1"/>
</dbReference>
<dbReference type="RefSeq" id="WP_018591478.1">
    <property type="nucleotide sequence ID" value="NZ_CP117523.1"/>
</dbReference>
<keyword evidence="3 5" id="KW-0346">Stress response</keyword>
<keyword evidence="4 5" id="KW-0804">Transcription</keyword>
<dbReference type="InterPro" id="IPR023120">
    <property type="entry name" value="WHTH_transcript_rep_HrcA_IDD"/>
</dbReference>